<feature type="transmembrane region" description="Helical" evidence="1">
    <location>
        <begin position="47"/>
        <end position="67"/>
    </location>
</feature>
<gene>
    <name evidence="3" type="ORF">C900_03361</name>
</gene>
<dbReference type="InterPro" id="IPR039447">
    <property type="entry name" value="UreH-like_TM_dom"/>
</dbReference>
<feature type="domain" description="Urease accessory protein UreH-like transmembrane" evidence="2">
    <location>
        <begin position="9"/>
        <end position="200"/>
    </location>
</feature>
<organism evidence="3 4">
    <name type="scientific">Fulvivirga imtechensis AK7</name>
    <dbReference type="NCBI Taxonomy" id="1237149"/>
    <lineage>
        <taxon>Bacteria</taxon>
        <taxon>Pseudomonadati</taxon>
        <taxon>Bacteroidota</taxon>
        <taxon>Cytophagia</taxon>
        <taxon>Cytophagales</taxon>
        <taxon>Fulvivirgaceae</taxon>
        <taxon>Fulvivirga</taxon>
    </lineage>
</organism>
<feature type="transmembrane region" description="Helical" evidence="1">
    <location>
        <begin position="121"/>
        <end position="142"/>
    </location>
</feature>
<dbReference type="Pfam" id="PF13386">
    <property type="entry name" value="DsbD_2"/>
    <property type="match status" value="1"/>
</dbReference>
<protein>
    <recommendedName>
        <fullName evidence="2">Urease accessory protein UreH-like transmembrane domain-containing protein</fullName>
    </recommendedName>
</protein>
<evidence type="ECO:0000256" key="1">
    <source>
        <dbReference type="SAM" id="Phobius"/>
    </source>
</evidence>
<dbReference type="RefSeq" id="WP_009580727.1">
    <property type="nucleotide sequence ID" value="NZ_AMZN01000049.1"/>
</dbReference>
<comment type="caution">
    <text evidence="3">The sequence shown here is derived from an EMBL/GenBank/DDBJ whole genome shotgun (WGS) entry which is preliminary data.</text>
</comment>
<proteinExistence type="predicted"/>
<dbReference type="eggNOG" id="COG2836">
    <property type="taxonomic scope" value="Bacteria"/>
</dbReference>
<evidence type="ECO:0000313" key="4">
    <source>
        <dbReference type="Proteomes" id="UP000011135"/>
    </source>
</evidence>
<evidence type="ECO:0000259" key="2">
    <source>
        <dbReference type="Pfam" id="PF13386"/>
    </source>
</evidence>
<keyword evidence="1" id="KW-0472">Membrane</keyword>
<feature type="transmembrane region" description="Helical" evidence="1">
    <location>
        <begin position="185"/>
        <end position="204"/>
    </location>
</feature>
<accession>L8JRG2</accession>
<keyword evidence="4" id="KW-1185">Reference proteome</keyword>
<sequence length="232" mass="24767">MNGLFISGVLTGLLGSLHCATMCGPLAMTVYSKSTLARQLIYNGGRLSTYVMLGLLFGSLGQGLAIFGMQRVLSVAMGVFVILLALFPRYQHKLLQSAWHQKIITPLRNLLRGLAAGKNSFSIFLIGFLNGLLPCGLVYMALSLATASGSINSAALVMLGFGLGTTPMMMAFARLSGLLKFKRPFAYQYIIPSVAILMGALLIVRGMALDIPYLSPAMAAVGFDWGMTTCNP</sequence>
<reference evidence="3 4" key="1">
    <citation type="submission" date="2012-12" db="EMBL/GenBank/DDBJ databases">
        <title>Genome assembly of Fulvivirga imtechensis AK7.</title>
        <authorList>
            <person name="Nupur N."/>
            <person name="Khatri I."/>
            <person name="Kumar R."/>
            <person name="Subramanian S."/>
            <person name="Pinnaka A."/>
        </authorList>
    </citation>
    <scope>NUCLEOTIDE SEQUENCE [LARGE SCALE GENOMIC DNA]</scope>
    <source>
        <strain evidence="3 4">AK7</strain>
    </source>
</reference>
<dbReference type="PATRIC" id="fig|1237149.3.peg.3123"/>
<dbReference type="Proteomes" id="UP000011135">
    <property type="component" value="Unassembled WGS sequence"/>
</dbReference>
<dbReference type="PANTHER" id="PTHR42208">
    <property type="entry name" value="HEAVY METAL TRANSPORTER-RELATED"/>
    <property type="match status" value="1"/>
</dbReference>
<dbReference type="EMBL" id="AMZN01000049">
    <property type="protein sequence ID" value="ELR70753.1"/>
    <property type="molecule type" value="Genomic_DNA"/>
</dbReference>
<feature type="transmembrane region" description="Helical" evidence="1">
    <location>
        <begin position="72"/>
        <end position="90"/>
    </location>
</feature>
<evidence type="ECO:0000313" key="3">
    <source>
        <dbReference type="EMBL" id="ELR70753.1"/>
    </source>
</evidence>
<name>L8JRG2_9BACT</name>
<dbReference type="OrthoDB" id="594443at2"/>
<keyword evidence="1" id="KW-0812">Transmembrane</keyword>
<dbReference type="AlphaFoldDB" id="L8JRG2"/>
<keyword evidence="1" id="KW-1133">Transmembrane helix</keyword>
<dbReference type="STRING" id="1237149.C900_03361"/>
<feature type="transmembrane region" description="Helical" evidence="1">
    <location>
        <begin position="154"/>
        <end position="173"/>
    </location>
</feature>
<dbReference type="PANTHER" id="PTHR42208:SF1">
    <property type="entry name" value="HEAVY METAL TRANSPORTER"/>
    <property type="match status" value="1"/>
</dbReference>